<comment type="caution">
    <text evidence="1">The sequence shown here is derived from an EMBL/GenBank/DDBJ whole genome shotgun (WGS) entry which is preliminary data.</text>
</comment>
<name>A0A1Y2BA96_9TREE</name>
<evidence type="ECO:0000313" key="2">
    <source>
        <dbReference type="Proteomes" id="UP000193986"/>
    </source>
</evidence>
<proteinExistence type="predicted"/>
<keyword evidence="2" id="KW-1185">Reference proteome</keyword>
<dbReference type="EMBL" id="MCFC01000015">
    <property type="protein sequence ID" value="ORY31440.1"/>
    <property type="molecule type" value="Genomic_DNA"/>
</dbReference>
<dbReference type="Proteomes" id="UP000193986">
    <property type="component" value="Unassembled WGS sequence"/>
</dbReference>
<dbReference type="InParanoid" id="A0A1Y2BA96"/>
<protein>
    <submittedName>
        <fullName evidence="1">Uncharacterized protein</fullName>
    </submittedName>
</protein>
<sequence>MSRMVCCVACGQARHVLGCRCNFVRPSVLDTYCNNRTIQIHTIPITTTTAFILLTGMMEYGVSNPSSTHSRSEAILMQSINFNQG</sequence>
<accession>A0A1Y2BA96</accession>
<reference evidence="1 2" key="1">
    <citation type="submission" date="2016-07" db="EMBL/GenBank/DDBJ databases">
        <title>Pervasive Adenine N6-methylation of Active Genes in Fungi.</title>
        <authorList>
            <consortium name="DOE Joint Genome Institute"/>
            <person name="Mondo S.J."/>
            <person name="Dannebaum R.O."/>
            <person name="Kuo R.C."/>
            <person name="Labutti K."/>
            <person name="Haridas S."/>
            <person name="Kuo A."/>
            <person name="Salamov A."/>
            <person name="Ahrendt S.R."/>
            <person name="Lipzen A."/>
            <person name="Sullivan W."/>
            <person name="Andreopoulos W.B."/>
            <person name="Clum A."/>
            <person name="Lindquist E."/>
            <person name="Daum C."/>
            <person name="Ramamoorthy G.K."/>
            <person name="Gryganskyi A."/>
            <person name="Culley D."/>
            <person name="Magnuson J.K."/>
            <person name="James T.Y."/>
            <person name="O'Malley M.A."/>
            <person name="Stajich J.E."/>
            <person name="Spatafora J.W."/>
            <person name="Visel A."/>
            <person name="Grigoriev I.V."/>
        </authorList>
    </citation>
    <scope>NUCLEOTIDE SEQUENCE [LARGE SCALE GENOMIC DNA]</scope>
    <source>
        <strain evidence="1 2">68-887.2</strain>
    </source>
</reference>
<organism evidence="1 2">
    <name type="scientific">Naematelia encephala</name>
    <dbReference type="NCBI Taxonomy" id="71784"/>
    <lineage>
        <taxon>Eukaryota</taxon>
        <taxon>Fungi</taxon>
        <taxon>Dikarya</taxon>
        <taxon>Basidiomycota</taxon>
        <taxon>Agaricomycotina</taxon>
        <taxon>Tremellomycetes</taxon>
        <taxon>Tremellales</taxon>
        <taxon>Naemateliaceae</taxon>
        <taxon>Naematelia</taxon>
    </lineage>
</organism>
<gene>
    <name evidence="1" type="ORF">BCR39DRAFT_93370</name>
</gene>
<evidence type="ECO:0000313" key="1">
    <source>
        <dbReference type="EMBL" id="ORY31440.1"/>
    </source>
</evidence>
<dbReference type="AlphaFoldDB" id="A0A1Y2BA96"/>